<name>A0A8H4B1S7_GIGMA</name>
<protein>
    <submittedName>
        <fullName evidence="1">HCP-like protein</fullName>
    </submittedName>
</protein>
<sequence length="133" mass="15212">MEIERDKQRAKIESSRNELKALSAQYGTKAKVADEERDTSKLCGSIEDLLARIQSSKFNEKNAEASYQKGIEVEKDKHKTFKSYQKSAEMGDVYGVFNVGYCYFNGIGVKKDIFMALIYISSIRNNLMSFLKR</sequence>
<dbReference type="SUPFAM" id="SSF81901">
    <property type="entry name" value="HCP-like"/>
    <property type="match status" value="1"/>
</dbReference>
<dbReference type="EMBL" id="WTPW01000059">
    <property type="protein sequence ID" value="KAF0553039.1"/>
    <property type="molecule type" value="Genomic_DNA"/>
</dbReference>
<dbReference type="SMART" id="SM00671">
    <property type="entry name" value="SEL1"/>
    <property type="match status" value="2"/>
</dbReference>
<evidence type="ECO:0000313" key="1">
    <source>
        <dbReference type="EMBL" id="KAF0553039.1"/>
    </source>
</evidence>
<evidence type="ECO:0000313" key="2">
    <source>
        <dbReference type="Proteomes" id="UP000439903"/>
    </source>
</evidence>
<reference evidence="1 2" key="1">
    <citation type="journal article" date="2019" name="Environ. Microbiol.">
        <title>At the nexus of three kingdoms: the genome of the mycorrhizal fungus Gigaspora margarita provides insights into plant, endobacterial and fungal interactions.</title>
        <authorList>
            <person name="Venice F."/>
            <person name="Ghignone S."/>
            <person name="Salvioli di Fossalunga A."/>
            <person name="Amselem J."/>
            <person name="Novero M."/>
            <person name="Xianan X."/>
            <person name="Sedzielewska Toro K."/>
            <person name="Morin E."/>
            <person name="Lipzen A."/>
            <person name="Grigoriev I.V."/>
            <person name="Henrissat B."/>
            <person name="Martin F.M."/>
            <person name="Bonfante P."/>
        </authorList>
    </citation>
    <scope>NUCLEOTIDE SEQUENCE [LARGE SCALE GENOMIC DNA]</scope>
    <source>
        <strain evidence="1 2">BEG34</strain>
    </source>
</reference>
<dbReference type="AlphaFoldDB" id="A0A8H4B1S7"/>
<gene>
    <name evidence="1" type="ORF">F8M41_020725</name>
</gene>
<organism evidence="1 2">
    <name type="scientific">Gigaspora margarita</name>
    <dbReference type="NCBI Taxonomy" id="4874"/>
    <lineage>
        <taxon>Eukaryota</taxon>
        <taxon>Fungi</taxon>
        <taxon>Fungi incertae sedis</taxon>
        <taxon>Mucoromycota</taxon>
        <taxon>Glomeromycotina</taxon>
        <taxon>Glomeromycetes</taxon>
        <taxon>Diversisporales</taxon>
        <taxon>Gigasporaceae</taxon>
        <taxon>Gigaspora</taxon>
    </lineage>
</organism>
<comment type="caution">
    <text evidence="1">The sequence shown here is derived from an EMBL/GenBank/DDBJ whole genome shotgun (WGS) entry which is preliminary data.</text>
</comment>
<dbReference type="Proteomes" id="UP000439903">
    <property type="component" value="Unassembled WGS sequence"/>
</dbReference>
<dbReference type="Gene3D" id="1.25.40.10">
    <property type="entry name" value="Tetratricopeptide repeat domain"/>
    <property type="match status" value="1"/>
</dbReference>
<dbReference type="OrthoDB" id="2254916at2759"/>
<accession>A0A8H4B1S7</accession>
<keyword evidence="2" id="KW-1185">Reference proteome</keyword>
<dbReference type="InterPro" id="IPR006597">
    <property type="entry name" value="Sel1-like"/>
</dbReference>
<dbReference type="InterPro" id="IPR011990">
    <property type="entry name" value="TPR-like_helical_dom_sf"/>
</dbReference>
<dbReference type="Pfam" id="PF08238">
    <property type="entry name" value="Sel1"/>
    <property type="match status" value="2"/>
</dbReference>
<proteinExistence type="predicted"/>